<evidence type="ECO:0000256" key="2">
    <source>
        <dbReference type="ARBA" id="ARBA00022618"/>
    </source>
</evidence>
<feature type="binding site" evidence="7">
    <location>
        <position position="446"/>
    </location>
    <ligand>
        <name>meso-2,6-diaminopimelate</name>
        <dbReference type="ChEBI" id="CHEBI:57791"/>
    </ligand>
</feature>
<dbReference type="GO" id="GO:0071555">
    <property type="term" value="P:cell wall organization"/>
    <property type="evidence" value="ECO:0007669"/>
    <property type="project" value="UniProtKB-KW"/>
</dbReference>
<dbReference type="InterPro" id="IPR004101">
    <property type="entry name" value="Mur_ligase_C"/>
</dbReference>
<dbReference type="SUPFAM" id="SSF53244">
    <property type="entry name" value="MurD-like peptide ligases, peptide-binding domain"/>
    <property type="match status" value="1"/>
</dbReference>
<evidence type="ECO:0000256" key="3">
    <source>
        <dbReference type="ARBA" id="ARBA00022960"/>
    </source>
</evidence>
<feature type="short sequence motif" description="Meso-diaminopimelate recognition motif" evidence="7">
    <location>
        <begin position="396"/>
        <end position="399"/>
    </location>
</feature>
<dbReference type="GO" id="GO:0005524">
    <property type="term" value="F:ATP binding"/>
    <property type="evidence" value="ECO:0007669"/>
    <property type="project" value="UniProtKB-UniRule"/>
</dbReference>
<dbReference type="OrthoDB" id="9800958at2"/>
<keyword evidence="3 7" id="KW-0133">Cell shape</keyword>
<keyword evidence="5 7" id="KW-0131">Cell cycle</keyword>
<keyword evidence="13" id="KW-1185">Reference proteome</keyword>
<dbReference type="Proteomes" id="UP000198461">
    <property type="component" value="Unassembled WGS sequence"/>
</dbReference>
<evidence type="ECO:0000313" key="13">
    <source>
        <dbReference type="Proteomes" id="UP000198461"/>
    </source>
</evidence>
<keyword evidence="7" id="KW-0963">Cytoplasm</keyword>
<feature type="binding site" evidence="7">
    <location>
        <begin position="396"/>
        <end position="399"/>
    </location>
    <ligand>
        <name>meso-2,6-diaminopimelate</name>
        <dbReference type="ChEBI" id="CHEBI:57791"/>
    </ligand>
</feature>
<dbReference type="Pfam" id="PF01225">
    <property type="entry name" value="Mur_ligase"/>
    <property type="match status" value="1"/>
</dbReference>
<dbReference type="SUPFAM" id="SSF53623">
    <property type="entry name" value="MurD-like peptide ligases, catalytic domain"/>
    <property type="match status" value="1"/>
</dbReference>
<evidence type="ECO:0000259" key="11">
    <source>
        <dbReference type="Pfam" id="PF08245"/>
    </source>
</evidence>
<dbReference type="InterPro" id="IPR035911">
    <property type="entry name" value="MurE/MurF_N"/>
</dbReference>
<dbReference type="InterPro" id="IPR000713">
    <property type="entry name" value="Mur_ligase_N"/>
</dbReference>
<comment type="cofactor">
    <cofactor evidence="7">
        <name>Mg(2+)</name>
        <dbReference type="ChEBI" id="CHEBI:18420"/>
    </cofactor>
</comment>
<dbReference type="GO" id="GO:0000287">
    <property type="term" value="F:magnesium ion binding"/>
    <property type="evidence" value="ECO:0007669"/>
    <property type="project" value="UniProtKB-UniRule"/>
</dbReference>
<keyword evidence="7" id="KW-0067">ATP-binding</keyword>
<evidence type="ECO:0000256" key="8">
    <source>
        <dbReference type="RuleBase" id="RU004135"/>
    </source>
</evidence>
<keyword evidence="6 7" id="KW-0961">Cell wall biogenesis/degradation</keyword>
<dbReference type="AlphaFoldDB" id="A0A1N6DVE2"/>
<keyword evidence="2 7" id="KW-0132">Cell division</keyword>
<dbReference type="SUPFAM" id="SSF63418">
    <property type="entry name" value="MurE/MurF N-terminal domain"/>
    <property type="match status" value="1"/>
</dbReference>
<protein>
    <recommendedName>
        <fullName evidence="7">UDP-N-acetylmuramoyl-L-alanyl-D-glutamate--2,6-diaminopimelate ligase</fullName>
        <ecNumber evidence="7">6.3.2.13</ecNumber>
    </recommendedName>
    <alternativeName>
        <fullName evidence="7">Meso-A2pm-adding enzyme</fullName>
    </alternativeName>
    <alternativeName>
        <fullName evidence="7">Meso-diaminopimelate-adding enzyme</fullName>
    </alternativeName>
    <alternativeName>
        <fullName evidence="7">UDP-MurNAc-L-Ala-D-Glu:meso-diaminopimelate ligase</fullName>
    </alternativeName>
    <alternativeName>
        <fullName evidence="7">UDP-MurNAc-tripeptide synthetase</fullName>
    </alternativeName>
    <alternativeName>
        <fullName evidence="7">UDP-N-acetylmuramyl-tripeptide synthetase</fullName>
    </alternativeName>
</protein>
<dbReference type="Gene3D" id="3.90.190.20">
    <property type="entry name" value="Mur ligase, C-terminal domain"/>
    <property type="match status" value="1"/>
</dbReference>
<dbReference type="Pfam" id="PF02875">
    <property type="entry name" value="Mur_ligase_C"/>
    <property type="match status" value="1"/>
</dbReference>
<proteinExistence type="inferred from homology"/>
<dbReference type="EMBL" id="FSRE01000001">
    <property type="protein sequence ID" value="SIN74768.1"/>
    <property type="molecule type" value="Genomic_DNA"/>
</dbReference>
<dbReference type="GO" id="GO:0051301">
    <property type="term" value="P:cell division"/>
    <property type="evidence" value="ECO:0007669"/>
    <property type="project" value="UniProtKB-KW"/>
</dbReference>
<dbReference type="NCBIfam" id="NF001126">
    <property type="entry name" value="PRK00139.1-4"/>
    <property type="match status" value="1"/>
</dbReference>
<dbReference type="STRING" id="364032.SAMN05443662_0437"/>
<comment type="similarity">
    <text evidence="1 7">Belongs to the MurCDEF family. MurE subfamily.</text>
</comment>
<feature type="domain" description="Mur ligase central" evidence="11">
    <location>
        <begin position="104"/>
        <end position="300"/>
    </location>
</feature>
<dbReference type="RefSeq" id="WP_074200936.1">
    <property type="nucleotide sequence ID" value="NZ_FSRE01000001.1"/>
</dbReference>
<comment type="PTM">
    <text evidence="7">Carboxylation is probably crucial for Mg(2+) binding and, consequently, for the gamma-phosphate positioning of ATP.</text>
</comment>
<feature type="domain" description="Mur ligase N-terminal catalytic" evidence="9">
    <location>
        <begin position="22"/>
        <end position="89"/>
    </location>
</feature>
<keyword evidence="4 7" id="KW-0573">Peptidoglycan synthesis</keyword>
<dbReference type="PANTHER" id="PTHR23135">
    <property type="entry name" value="MUR LIGASE FAMILY MEMBER"/>
    <property type="match status" value="1"/>
</dbReference>
<feature type="binding site" evidence="7">
    <location>
        <position position="147"/>
    </location>
    <ligand>
        <name>UDP-N-acetyl-alpha-D-muramoyl-L-alanyl-D-glutamate</name>
        <dbReference type="ChEBI" id="CHEBI:83900"/>
    </ligand>
</feature>
<comment type="pathway">
    <text evidence="7 8">Cell wall biogenesis; peptidoglycan biosynthesis.</text>
</comment>
<sequence>MRTLAELAAWWGLDTDASGSVSRVVADSREVRAGDLFLALPGAHVHGSRFAQQALQAGAVAVLSDRPVPGQDRVLVVPDLAARLAEFVRWFYSAPDARLKVVGVTGTNGKSSTVWYAAQMLTALDHRVGVIGTLGYGLWPRLQAGANTTPDVVRLYGLLHDFLEAGVDTVLMEVSSHAIAMGRIDGLQFEGVALTQMTRDHLDFHGTLEAYHATKARLFIDWPSCWQVLNVDDAQGAALVQKVAHPVTYGHHAADWRCNALSAGQTGLSGRVAHKNKVFACKTSLYGRYNAENMLCASAIVEKVGDPPVGRWETLWQMLEPVEGRMERIADKPNVFIDYAHTPDALEAVLNSLREHFPERTLWVVFGAGGGRDQGKRPLMGAVADRLADRIILTSDNPRCEDPEQIIHEIAAGIKTHSYKTFPNRARAIQTALQCAGPDDVVLIAGKGHESWQEFCGERVPFSDKDEALKWVKG</sequence>
<feature type="binding site" evidence="7">
    <location>
        <begin position="106"/>
        <end position="112"/>
    </location>
    <ligand>
        <name>ATP</name>
        <dbReference type="ChEBI" id="CHEBI:30616"/>
    </ligand>
</feature>
<dbReference type="InterPro" id="IPR036615">
    <property type="entry name" value="Mur_ligase_C_dom_sf"/>
</dbReference>
<dbReference type="HAMAP" id="MF_00208">
    <property type="entry name" value="MurE"/>
    <property type="match status" value="1"/>
</dbReference>
<dbReference type="GO" id="GO:0008765">
    <property type="term" value="F:UDP-N-acetylmuramoylalanyl-D-glutamate-2,6-diaminopimelate ligase activity"/>
    <property type="evidence" value="ECO:0007669"/>
    <property type="project" value="UniProtKB-UniRule"/>
</dbReference>
<dbReference type="GO" id="GO:0008360">
    <property type="term" value="P:regulation of cell shape"/>
    <property type="evidence" value="ECO:0007669"/>
    <property type="project" value="UniProtKB-KW"/>
</dbReference>
<feature type="binding site" evidence="7">
    <location>
        <position position="183"/>
    </location>
    <ligand>
        <name>UDP-N-acetyl-alpha-D-muramoyl-L-alanyl-D-glutamate</name>
        <dbReference type="ChEBI" id="CHEBI:83900"/>
    </ligand>
</feature>
<dbReference type="GO" id="GO:0005737">
    <property type="term" value="C:cytoplasm"/>
    <property type="evidence" value="ECO:0007669"/>
    <property type="project" value="UniProtKB-SubCell"/>
</dbReference>
<dbReference type="Gene3D" id="3.40.1390.10">
    <property type="entry name" value="MurE/MurF, N-terminal domain"/>
    <property type="match status" value="1"/>
</dbReference>
<name>A0A1N6DVE2_9GAMM</name>
<reference evidence="12 13" key="1">
    <citation type="submission" date="2016-11" db="EMBL/GenBank/DDBJ databases">
        <authorList>
            <person name="Jaros S."/>
            <person name="Januszkiewicz K."/>
            <person name="Wedrychowicz H."/>
        </authorList>
    </citation>
    <scope>NUCLEOTIDE SEQUENCE [LARGE SCALE GENOMIC DNA]</scope>
    <source>
        <strain evidence="12 13">DSM 17737</strain>
    </source>
</reference>
<feature type="binding site" evidence="7">
    <location>
        <position position="28"/>
    </location>
    <ligand>
        <name>UDP-N-acetyl-alpha-D-muramoyl-L-alanyl-D-glutamate</name>
        <dbReference type="ChEBI" id="CHEBI:83900"/>
    </ligand>
</feature>
<evidence type="ECO:0000256" key="1">
    <source>
        <dbReference type="ARBA" id="ARBA00005898"/>
    </source>
</evidence>
<dbReference type="EC" id="6.3.2.13" evidence="7"/>
<dbReference type="InterPro" id="IPR036565">
    <property type="entry name" value="Mur-like_cat_sf"/>
</dbReference>
<evidence type="ECO:0000259" key="9">
    <source>
        <dbReference type="Pfam" id="PF01225"/>
    </source>
</evidence>
<evidence type="ECO:0000313" key="12">
    <source>
        <dbReference type="EMBL" id="SIN74768.1"/>
    </source>
</evidence>
<evidence type="ECO:0000256" key="4">
    <source>
        <dbReference type="ARBA" id="ARBA00022984"/>
    </source>
</evidence>
<accession>A0A1N6DVE2</accession>
<dbReference type="GO" id="GO:0009252">
    <property type="term" value="P:peptidoglycan biosynthetic process"/>
    <property type="evidence" value="ECO:0007669"/>
    <property type="project" value="UniProtKB-UniRule"/>
</dbReference>
<dbReference type="Gene3D" id="3.40.1190.10">
    <property type="entry name" value="Mur-like, catalytic domain"/>
    <property type="match status" value="1"/>
</dbReference>
<comment type="function">
    <text evidence="7">Catalyzes the addition of meso-diaminopimelic acid to the nucleotide precursor UDP-N-acetylmuramoyl-L-alanyl-D-glutamate (UMAG) in the biosynthesis of bacterial cell-wall peptidoglycan.</text>
</comment>
<feature type="domain" description="Mur ligase C-terminal" evidence="10">
    <location>
        <begin position="324"/>
        <end position="448"/>
    </location>
</feature>
<dbReference type="UniPathway" id="UPA00219"/>
<feature type="binding site" evidence="7">
    <location>
        <position position="175"/>
    </location>
    <ligand>
        <name>UDP-N-acetyl-alpha-D-muramoyl-L-alanyl-D-glutamate</name>
        <dbReference type="ChEBI" id="CHEBI:83900"/>
    </ligand>
</feature>
<feature type="binding site" evidence="7">
    <location>
        <position position="450"/>
    </location>
    <ligand>
        <name>meso-2,6-diaminopimelate</name>
        <dbReference type="ChEBI" id="CHEBI:57791"/>
    </ligand>
</feature>
<dbReference type="InterPro" id="IPR005761">
    <property type="entry name" value="UDP-N-AcMur-Glu-dNH2Pim_ligase"/>
</dbReference>
<dbReference type="InterPro" id="IPR013221">
    <property type="entry name" value="Mur_ligase_cen"/>
</dbReference>
<dbReference type="NCBIfam" id="TIGR01085">
    <property type="entry name" value="murE"/>
    <property type="match status" value="1"/>
</dbReference>
<gene>
    <name evidence="7" type="primary">murE</name>
    <name evidence="12" type="ORF">SAMN05443662_0437</name>
</gene>
<evidence type="ECO:0000256" key="7">
    <source>
        <dbReference type="HAMAP-Rule" id="MF_00208"/>
    </source>
</evidence>
<feature type="binding site" evidence="7">
    <location>
        <begin position="148"/>
        <end position="149"/>
    </location>
    <ligand>
        <name>UDP-N-acetyl-alpha-D-muramoyl-L-alanyl-D-glutamate</name>
        <dbReference type="ChEBI" id="CHEBI:83900"/>
    </ligand>
</feature>
<keyword evidence="7 12" id="KW-0436">Ligase</keyword>
<dbReference type="Pfam" id="PF08245">
    <property type="entry name" value="Mur_ligase_M"/>
    <property type="match status" value="1"/>
</dbReference>
<comment type="subcellular location">
    <subcellularLocation>
        <location evidence="7 8">Cytoplasm</location>
    </subcellularLocation>
</comment>
<evidence type="ECO:0000256" key="5">
    <source>
        <dbReference type="ARBA" id="ARBA00023306"/>
    </source>
</evidence>
<comment type="catalytic activity">
    <reaction evidence="7">
        <text>UDP-N-acetyl-alpha-D-muramoyl-L-alanyl-D-glutamate + meso-2,6-diaminopimelate + ATP = UDP-N-acetyl-alpha-D-muramoyl-L-alanyl-gamma-D-glutamyl-meso-2,6-diaminopimelate + ADP + phosphate + H(+)</text>
        <dbReference type="Rhea" id="RHEA:23676"/>
        <dbReference type="ChEBI" id="CHEBI:15378"/>
        <dbReference type="ChEBI" id="CHEBI:30616"/>
        <dbReference type="ChEBI" id="CHEBI:43474"/>
        <dbReference type="ChEBI" id="CHEBI:57791"/>
        <dbReference type="ChEBI" id="CHEBI:83900"/>
        <dbReference type="ChEBI" id="CHEBI:83905"/>
        <dbReference type="ChEBI" id="CHEBI:456216"/>
        <dbReference type="EC" id="6.3.2.13"/>
    </reaction>
</comment>
<keyword evidence="7" id="KW-0547">Nucleotide-binding</keyword>
<evidence type="ECO:0000259" key="10">
    <source>
        <dbReference type="Pfam" id="PF02875"/>
    </source>
</evidence>
<keyword evidence="7" id="KW-0460">Magnesium</keyword>
<feature type="modified residue" description="N6-carboxylysine" evidence="7">
    <location>
        <position position="215"/>
    </location>
</feature>
<evidence type="ECO:0000256" key="6">
    <source>
        <dbReference type="ARBA" id="ARBA00023316"/>
    </source>
</evidence>
<dbReference type="PANTHER" id="PTHR23135:SF4">
    <property type="entry name" value="UDP-N-ACETYLMURAMOYL-L-ALANYL-D-GLUTAMATE--2,6-DIAMINOPIMELATE LIGASE MURE HOMOLOG, CHLOROPLASTIC"/>
    <property type="match status" value="1"/>
</dbReference>
<comment type="caution">
    <text evidence="7">Lacks conserved residue(s) required for the propagation of feature annotation.</text>
</comment>
<organism evidence="12 13">
    <name type="scientific">Sulfurivirga caldicuralii</name>
    <dbReference type="NCBI Taxonomy" id="364032"/>
    <lineage>
        <taxon>Bacteria</taxon>
        <taxon>Pseudomonadati</taxon>
        <taxon>Pseudomonadota</taxon>
        <taxon>Gammaproteobacteria</taxon>
        <taxon>Thiotrichales</taxon>
        <taxon>Piscirickettsiaceae</taxon>
        <taxon>Sulfurivirga</taxon>
    </lineage>
</organism>
<feature type="binding site" evidence="7">
    <location>
        <position position="372"/>
    </location>
    <ligand>
        <name>meso-2,6-diaminopimelate</name>
        <dbReference type="ChEBI" id="CHEBI:57791"/>
    </ligand>
</feature>